<feature type="domain" description="DUF4325" evidence="1">
    <location>
        <begin position="29"/>
        <end position="85"/>
    </location>
</feature>
<evidence type="ECO:0000313" key="3">
    <source>
        <dbReference type="Proteomes" id="UP000275199"/>
    </source>
</evidence>
<reference evidence="2 3" key="1">
    <citation type="submission" date="2018-11" db="EMBL/GenBank/DDBJ databases">
        <authorList>
            <person name="Jang G.I."/>
            <person name="Hwang C.Y."/>
        </authorList>
    </citation>
    <scope>NUCLEOTIDE SEQUENCE [LARGE SCALE GENOMIC DNA]</scope>
    <source>
        <strain evidence="2 3">SSM26</strain>
    </source>
</reference>
<dbReference type="InterPro" id="IPR025474">
    <property type="entry name" value="DUF4325"/>
</dbReference>
<accession>A0ABX9XH26</accession>
<dbReference type="Proteomes" id="UP000275199">
    <property type="component" value="Unassembled WGS sequence"/>
</dbReference>
<dbReference type="EMBL" id="RKKU01000024">
    <property type="protein sequence ID" value="ROZ82088.1"/>
    <property type="molecule type" value="Genomic_DNA"/>
</dbReference>
<dbReference type="Pfam" id="PF14213">
    <property type="entry name" value="DUF4325"/>
    <property type="match status" value="1"/>
</dbReference>
<proteinExistence type="predicted"/>
<name>A0ABX9XH26_9PSED</name>
<sequence length="108" mass="12455">MKMSETMIKVATSFSKLPCVRRKKDGPYSGEEFRVDRLLPAFAESERVVVDLEGCLALGSSFLDEAFAGLIRYHGFTYMQLKNRLEIRFSVKSYIDEAWKFMKEARSV</sequence>
<evidence type="ECO:0000313" key="2">
    <source>
        <dbReference type="EMBL" id="ROZ82088.1"/>
    </source>
</evidence>
<gene>
    <name evidence="2" type="ORF">EF096_15615</name>
</gene>
<comment type="caution">
    <text evidence="2">The sequence shown here is derived from an EMBL/GenBank/DDBJ whole genome shotgun (WGS) entry which is preliminary data.</text>
</comment>
<evidence type="ECO:0000259" key="1">
    <source>
        <dbReference type="Pfam" id="PF14213"/>
    </source>
</evidence>
<organism evidence="2 3">
    <name type="scientific">Pseudomonas neustonica</name>
    <dbReference type="NCBI Taxonomy" id="2487346"/>
    <lineage>
        <taxon>Bacteria</taxon>
        <taxon>Pseudomonadati</taxon>
        <taxon>Pseudomonadota</taxon>
        <taxon>Gammaproteobacteria</taxon>
        <taxon>Pseudomonadales</taxon>
        <taxon>Pseudomonadaceae</taxon>
        <taxon>Pseudomonas</taxon>
    </lineage>
</organism>
<keyword evidence="3" id="KW-1185">Reference proteome</keyword>
<protein>
    <submittedName>
        <fullName evidence="2">DUF4325 domain-containing protein</fullName>
    </submittedName>
</protein>